<comment type="caution">
    <text evidence="7">The sequence shown here is derived from an EMBL/GenBank/DDBJ whole genome shotgun (WGS) entry which is preliminary data.</text>
</comment>
<dbReference type="Pfam" id="PF13870">
    <property type="entry name" value="CCDC113_CCDC96_CC"/>
    <property type="match status" value="1"/>
</dbReference>
<feature type="coiled-coil region" evidence="4">
    <location>
        <begin position="213"/>
        <end position="283"/>
    </location>
</feature>
<evidence type="ECO:0000313" key="8">
    <source>
        <dbReference type="Proteomes" id="UP000276133"/>
    </source>
</evidence>
<dbReference type="GO" id="GO:0005930">
    <property type="term" value="C:axoneme"/>
    <property type="evidence" value="ECO:0007669"/>
    <property type="project" value="TreeGrafter"/>
</dbReference>
<evidence type="ECO:0000256" key="2">
    <source>
        <dbReference type="ARBA" id="ARBA00023054"/>
    </source>
</evidence>
<dbReference type="Proteomes" id="UP000276133">
    <property type="component" value="Unassembled WGS sequence"/>
</dbReference>
<evidence type="ECO:0000259" key="6">
    <source>
        <dbReference type="Pfam" id="PF13870"/>
    </source>
</evidence>
<dbReference type="AlphaFoldDB" id="A0A3M7SMJ6"/>
<organism evidence="7 8">
    <name type="scientific">Brachionus plicatilis</name>
    <name type="common">Marine rotifer</name>
    <name type="synonym">Brachionus muelleri</name>
    <dbReference type="NCBI Taxonomy" id="10195"/>
    <lineage>
        <taxon>Eukaryota</taxon>
        <taxon>Metazoa</taxon>
        <taxon>Spiralia</taxon>
        <taxon>Gnathifera</taxon>
        <taxon>Rotifera</taxon>
        <taxon>Eurotatoria</taxon>
        <taxon>Monogononta</taxon>
        <taxon>Pseudotrocha</taxon>
        <taxon>Ploima</taxon>
        <taxon>Brachionidae</taxon>
        <taxon>Brachionus</taxon>
    </lineage>
</organism>
<dbReference type="OrthoDB" id="10254794at2759"/>
<dbReference type="EMBL" id="REGN01001110">
    <property type="protein sequence ID" value="RNA36959.1"/>
    <property type="molecule type" value="Genomic_DNA"/>
</dbReference>
<dbReference type="GO" id="GO:0060271">
    <property type="term" value="P:cilium assembly"/>
    <property type="evidence" value="ECO:0007669"/>
    <property type="project" value="TreeGrafter"/>
</dbReference>
<evidence type="ECO:0000256" key="4">
    <source>
        <dbReference type="SAM" id="Coils"/>
    </source>
</evidence>
<reference evidence="7 8" key="1">
    <citation type="journal article" date="2018" name="Sci. Rep.">
        <title>Genomic signatures of local adaptation to the degree of environmental predictability in rotifers.</title>
        <authorList>
            <person name="Franch-Gras L."/>
            <person name="Hahn C."/>
            <person name="Garcia-Roger E.M."/>
            <person name="Carmona M.J."/>
            <person name="Serra M."/>
            <person name="Gomez A."/>
        </authorList>
    </citation>
    <scope>NUCLEOTIDE SEQUENCE [LARGE SCALE GENOMIC DNA]</scope>
    <source>
        <strain evidence="7">HYR1</strain>
    </source>
</reference>
<keyword evidence="2 4" id="KW-0175">Coiled coil</keyword>
<protein>
    <submittedName>
        <fullName evidence="7">Coiled-coil domain-containing 96</fullName>
    </submittedName>
</protein>
<name>A0A3M7SMJ6_BRAPC</name>
<feature type="coiled-coil region" evidence="4">
    <location>
        <begin position="319"/>
        <end position="386"/>
    </location>
</feature>
<dbReference type="PANTHER" id="PTHR15654">
    <property type="entry name" value="COILED-COIL DOMAIN-CONTAINING PROTEIN 113-RELATED"/>
    <property type="match status" value="1"/>
</dbReference>
<evidence type="ECO:0000313" key="7">
    <source>
        <dbReference type="EMBL" id="RNA36959.1"/>
    </source>
</evidence>
<feature type="domain" description="CCDC113/CCDC96 coiled-coil" evidence="6">
    <location>
        <begin position="216"/>
        <end position="377"/>
    </location>
</feature>
<dbReference type="GO" id="GO:0036064">
    <property type="term" value="C:ciliary basal body"/>
    <property type="evidence" value="ECO:0007669"/>
    <property type="project" value="TreeGrafter"/>
</dbReference>
<accession>A0A3M7SMJ6</accession>
<evidence type="ECO:0000256" key="5">
    <source>
        <dbReference type="SAM" id="MobiDB-lite"/>
    </source>
</evidence>
<proteinExistence type="predicted"/>
<sequence>MILKEFYKDLVAKSPGPPPLEPISQNLDNDLDRSGPNVRPDLDLGATTPDKVDLTIDDDFQDIEVEIKPTREELIARYQATIEERDRLQTVNNQLHHKLADFFRKKKSDDSQNQSLFEKSSQEHEQRYIKYITTIDNLKKQMETERLEAERELDELKYKCDTKKEIVDQDRMFFTKMKKDAAAKSASTRSGKHLTIKDAEVYIEKERLKEIDVIGVRIENIKLKNQLRKKENELKAKEEFGEGLHMIDFEQLKIENQTYNEKIEERNEELMKLKKKINNTVQILTHVKEKLQFVVNENEREKYRLSEFDEQVKKDRDSLTKIKQSKDSLRLDNSRLKQNSGLLGNTILLRDFEECVDKNENLEVEIEQLKRKHAELILTSKEIHNKH</sequence>
<dbReference type="InterPro" id="IPR051885">
    <property type="entry name" value="CC_CF"/>
</dbReference>
<feature type="region of interest" description="Disordered" evidence="5">
    <location>
        <begin position="13"/>
        <end position="46"/>
    </location>
</feature>
<evidence type="ECO:0000256" key="3">
    <source>
        <dbReference type="ARBA" id="ARBA00023273"/>
    </source>
</evidence>
<comment type="subcellular location">
    <subcellularLocation>
        <location evidence="1">Cell projection</location>
        <location evidence="1">Cilium</location>
    </subcellularLocation>
</comment>
<keyword evidence="8" id="KW-1185">Reference proteome</keyword>
<dbReference type="STRING" id="10195.A0A3M7SMJ6"/>
<keyword evidence="3" id="KW-0966">Cell projection</keyword>
<dbReference type="PANTHER" id="PTHR15654:SF1">
    <property type="entry name" value="COILED-COIL DOMAIN-CONTAINING PROTEIN 96"/>
    <property type="match status" value="1"/>
</dbReference>
<gene>
    <name evidence="7" type="ORF">BpHYR1_054103</name>
</gene>
<evidence type="ECO:0000256" key="1">
    <source>
        <dbReference type="ARBA" id="ARBA00004138"/>
    </source>
</evidence>
<feature type="coiled-coil region" evidence="4">
    <location>
        <begin position="121"/>
        <end position="166"/>
    </location>
</feature>
<dbReference type="InterPro" id="IPR025254">
    <property type="entry name" value="CCDC113/CCDC96_CC"/>
</dbReference>